<dbReference type="Pfam" id="PF00076">
    <property type="entry name" value="RRM_1"/>
    <property type="match status" value="3"/>
</dbReference>
<keyword evidence="1" id="KW-0677">Repeat</keyword>
<feature type="domain" description="RRM" evidence="5">
    <location>
        <begin position="285"/>
        <end position="351"/>
    </location>
</feature>
<name>A0ABR2H2D7_9EUKA</name>
<dbReference type="SMART" id="SM00360">
    <property type="entry name" value="RRM"/>
    <property type="match status" value="3"/>
</dbReference>
<feature type="domain" description="RRM" evidence="5">
    <location>
        <begin position="15"/>
        <end position="95"/>
    </location>
</feature>
<dbReference type="EMBL" id="JAPFFF010000047">
    <property type="protein sequence ID" value="KAK8840353.1"/>
    <property type="molecule type" value="Genomic_DNA"/>
</dbReference>
<dbReference type="InterPro" id="IPR000504">
    <property type="entry name" value="RRM_dom"/>
</dbReference>
<dbReference type="Gene3D" id="3.30.70.330">
    <property type="match status" value="3"/>
</dbReference>
<dbReference type="PROSITE" id="PS50102">
    <property type="entry name" value="RRM"/>
    <property type="match status" value="3"/>
</dbReference>
<dbReference type="InterPro" id="IPR003954">
    <property type="entry name" value="RRM_euk-type"/>
</dbReference>
<keyword evidence="7" id="KW-1185">Reference proteome</keyword>
<dbReference type="SUPFAM" id="SSF54928">
    <property type="entry name" value="RNA-binding domain, RBD"/>
    <property type="match status" value="2"/>
</dbReference>
<protein>
    <recommendedName>
        <fullName evidence="5">RRM domain-containing protein</fullName>
    </recommendedName>
</protein>
<sequence length="488" mass="57357">MSTNYTPYRNNKHNNKIYVGNIPSSVDENEIKEIFGNPKYGKIDEIFVKELGRKENRRHFAFITYHNHKSAEKAISQLNLKLVNGVPIRVSFAENNYKRNRSPNCGNIVVRNINPIVKPRPLSRYFSKFGEVIKFIFTDQKTAAFIQYRQKESANQAIKETNGKILKGQKLTVRKSNKPNLIINSGIPNDVKNKESLQTWIENLLEEDDEDVDDYLSDLRKLVLLYFPGKKNTKLGILMFYDDKTTKKIMKKLQSLGIDCNCINEDQKHDNLNYFDKEWKREADNCLFIKNLPNEMSNQDVYNLFKKFEGFCNCIVKEDDNRNKHAFVYFASKNDQINAMNKTMLISFTDENSKYPKQLFASFFTDNKEKDSETKEKENILYGKVEEKLRKRIISKFGEDSLQYQLALQFSYDQMNQIIHDKGLYDKWVQNCSKMTQENENDDEEVKNNEEEEQNDSEDNDDDDEEKDDDDYDDNNAIDIDYDVNDEL</sequence>
<evidence type="ECO:0000256" key="4">
    <source>
        <dbReference type="SAM" id="MobiDB-lite"/>
    </source>
</evidence>
<dbReference type="SMART" id="SM00361">
    <property type="entry name" value="RRM_1"/>
    <property type="match status" value="2"/>
</dbReference>
<keyword evidence="2 3" id="KW-0694">RNA-binding</keyword>
<dbReference type="PANTHER" id="PTHR24012">
    <property type="entry name" value="RNA BINDING PROTEIN"/>
    <property type="match status" value="1"/>
</dbReference>
<organism evidence="6 7">
    <name type="scientific">Tritrichomonas musculus</name>
    <dbReference type="NCBI Taxonomy" id="1915356"/>
    <lineage>
        <taxon>Eukaryota</taxon>
        <taxon>Metamonada</taxon>
        <taxon>Parabasalia</taxon>
        <taxon>Tritrichomonadida</taxon>
        <taxon>Tritrichomonadidae</taxon>
        <taxon>Tritrichomonas</taxon>
    </lineage>
</organism>
<accession>A0ABR2H2D7</accession>
<evidence type="ECO:0000256" key="1">
    <source>
        <dbReference type="ARBA" id="ARBA00022737"/>
    </source>
</evidence>
<dbReference type="InterPro" id="IPR035979">
    <property type="entry name" value="RBD_domain_sf"/>
</dbReference>
<gene>
    <name evidence="6" type="ORF">M9Y10_030913</name>
</gene>
<dbReference type="Proteomes" id="UP001470230">
    <property type="component" value="Unassembled WGS sequence"/>
</dbReference>
<feature type="compositionally biased region" description="Acidic residues" evidence="4">
    <location>
        <begin position="439"/>
        <end position="488"/>
    </location>
</feature>
<feature type="domain" description="RRM" evidence="5">
    <location>
        <begin position="106"/>
        <end position="178"/>
    </location>
</feature>
<feature type="region of interest" description="Disordered" evidence="4">
    <location>
        <begin position="436"/>
        <end position="488"/>
    </location>
</feature>
<reference evidence="6 7" key="1">
    <citation type="submission" date="2024-04" db="EMBL/GenBank/DDBJ databases">
        <title>Tritrichomonas musculus Genome.</title>
        <authorList>
            <person name="Alves-Ferreira E."/>
            <person name="Grigg M."/>
            <person name="Lorenzi H."/>
            <person name="Galac M."/>
        </authorList>
    </citation>
    <scope>NUCLEOTIDE SEQUENCE [LARGE SCALE GENOMIC DNA]</scope>
    <source>
        <strain evidence="6 7">EAF2021</strain>
    </source>
</reference>
<evidence type="ECO:0000259" key="5">
    <source>
        <dbReference type="PROSITE" id="PS50102"/>
    </source>
</evidence>
<proteinExistence type="predicted"/>
<evidence type="ECO:0000313" key="6">
    <source>
        <dbReference type="EMBL" id="KAK8840353.1"/>
    </source>
</evidence>
<evidence type="ECO:0000256" key="2">
    <source>
        <dbReference type="ARBA" id="ARBA00022884"/>
    </source>
</evidence>
<dbReference type="InterPro" id="IPR012677">
    <property type="entry name" value="Nucleotide-bd_a/b_plait_sf"/>
</dbReference>
<evidence type="ECO:0000256" key="3">
    <source>
        <dbReference type="PROSITE-ProRule" id="PRU00176"/>
    </source>
</evidence>
<evidence type="ECO:0000313" key="7">
    <source>
        <dbReference type="Proteomes" id="UP001470230"/>
    </source>
</evidence>
<dbReference type="CDD" id="cd00590">
    <property type="entry name" value="RRM_SF"/>
    <property type="match status" value="3"/>
</dbReference>
<comment type="caution">
    <text evidence="6">The sequence shown here is derived from an EMBL/GenBank/DDBJ whole genome shotgun (WGS) entry which is preliminary data.</text>
</comment>